<protein>
    <recommendedName>
        <fullName evidence="5 7">Uronate isomerase</fullName>
        <ecNumber evidence="4 7">5.3.1.12</ecNumber>
    </recommendedName>
    <alternativeName>
        <fullName evidence="7">Glucuronate isomerase</fullName>
    </alternativeName>
    <alternativeName>
        <fullName evidence="7">Uronic isomerase</fullName>
    </alternativeName>
</protein>
<dbReference type="PANTHER" id="PTHR30068">
    <property type="entry name" value="URONATE ISOMERASE"/>
    <property type="match status" value="1"/>
</dbReference>
<organism evidence="8 9">
    <name type="scientific">Autumnicola musiva</name>
    <dbReference type="NCBI Taxonomy" id="3075589"/>
    <lineage>
        <taxon>Bacteria</taxon>
        <taxon>Pseudomonadati</taxon>
        <taxon>Bacteroidota</taxon>
        <taxon>Flavobacteriia</taxon>
        <taxon>Flavobacteriales</taxon>
        <taxon>Flavobacteriaceae</taxon>
        <taxon>Autumnicola</taxon>
    </lineage>
</organism>
<evidence type="ECO:0000313" key="8">
    <source>
        <dbReference type="EMBL" id="MDT0676519.1"/>
    </source>
</evidence>
<proteinExistence type="inferred from homology"/>
<comment type="catalytic activity">
    <reaction evidence="7">
        <text>aldehydo-D-galacturonate = keto-D-tagaturonate</text>
        <dbReference type="Rhea" id="RHEA:27702"/>
        <dbReference type="ChEBI" id="CHEBI:12952"/>
        <dbReference type="ChEBI" id="CHEBI:17886"/>
    </reaction>
</comment>
<dbReference type="Gene3D" id="1.10.2020.10">
    <property type="entry name" value="uronate isomerase, domain 2, chain A"/>
    <property type="match status" value="1"/>
</dbReference>
<dbReference type="Pfam" id="PF02614">
    <property type="entry name" value="UxaC"/>
    <property type="match status" value="1"/>
</dbReference>
<dbReference type="HAMAP" id="MF_00675">
    <property type="entry name" value="UxaC"/>
    <property type="match status" value="1"/>
</dbReference>
<dbReference type="RefSeq" id="WP_311502862.1">
    <property type="nucleotide sequence ID" value="NZ_JAVRHK010000004.1"/>
</dbReference>
<dbReference type="Gene3D" id="3.20.20.140">
    <property type="entry name" value="Metal-dependent hydrolases"/>
    <property type="match status" value="1"/>
</dbReference>
<gene>
    <name evidence="7 8" type="primary">uxaC</name>
    <name evidence="8" type="ORF">RM539_07985</name>
</gene>
<comment type="pathway">
    <text evidence="2 7">Carbohydrate metabolism; pentose and glucuronate interconversion.</text>
</comment>
<reference evidence="8 9" key="1">
    <citation type="submission" date="2023-09" db="EMBL/GenBank/DDBJ databases">
        <authorList>
            <person name="Rey-Velasco X."/>
        </authorList>
    </citation>
    <scope>NUCLEOTIDE SEQUENCE [LARGE SCALE GENOMIC DNA]</scope>
    <source>
        <strain evidence="8 9">F117</strain>
    </source>
</reference>
<accession>A0ABU3D564</accession>
<comment type="similarity">
    <text evidence="3 7">Belongs to the metallo-dependent hydrolases superfamily. Uronate isomerase family.</text>
</comment>
<comment type="caution">
    <text evidence="8">The sequence shown here is derived from an EMBL/GenBank/DDBJ whole genome shotgun (WGS) entry which is preliminary data.</text>
</comment>
<evidence type="ECO:0000256" key="7">
    <source>
        <dbReference type="HAMAP-Rule" id="MF_00675"/>
    </source>
</evidence>
<dbReference type="SUPFAM" id="SSF51556">
    <property type="entry name" value="Metallo-dependent hydrolases"/>
    <property type="match status" value="1"/>
</dbReference>
<evidence type="ECO:0000256" key="5">
    <source>
        <dbReference type="ARBA" id="ARBA00020555"/>
    </source>
</evidence>
<evidence type="ECO:0000313" key="9">
    <source>
        <dbReference type="Proteomes" id="UP001262582"/>
    </source>
</evidence>
<comment type="catalytic activity">
    <reaction evidence="1 7">
        <text>D-glucuronate = D-fructuronate</text>
        <dbReference type="Rhea" id="RHEA:13049"/>
        <dbReference type="ChEBI" id="CHEBI:58720"/>
        <dbReference type="ChEBI" id="CHEBI:59863"/>
        <dbReference type="EC" id="5.3.1.12"/>
    </reaction>
</comment>
<sequence>MTNFIEEDFLLENSFAKELYERYAKDMPIIDYHCHLPVQDIAEDRQFKNLTEIWIAGDHYKWRAMRALGIEEKYITGNSSDEEKFQKWAETIPYTMRNPLYHWTHLELQRYFGITDLLNEKNAKKIYNQCNSLLATQAYSTRNLLKKMNVKVVCTTDDPADDLKHHKKIAEDGFEVKVLPTFRPDGLLNIESDDFAAYLKRIGNQTKIDIKDFDSLIKAVASRIEYFHQHGCRLSDHGLERMLAEDFSKDEIDNLLKKKLAGENLTVKESEKYQSALLLKLGSLYAAKNWTMQLHLGPVRDTNSKLLNQIGKDAGVDSIGDLNQAKPLAKFLDTLNKNEDLPKTILYNVNPSDNEVMATMAGNFMSDSRKGKIQHGSAWWFLDQKDGMEKQLNSLSNMGLISCFVGMLTDSRSFLSVPRHEYFRRVLCNLFGKDIENKELPEDIEWIGKIIKDICYYNAESYFEFPEMDKK</sequence>
<dbReference type="InterPro" id="IPR003766">
    <property type="entry name" value="Uronate_isomerase"/>
</dbReference>
<dbReference type="PANTHER" id="PTHR30068:SF4">
    <property type="entry name" value="URONATE ISOMERASE"/>
    <property type="match status" value="1"/>
</dbReference>
<keyword evidence="6 7" id="KW-0413">Isomerase</keyword>
<evidence type="ECO:0000256" key="1">
    <source>
        <dbReference type="ARBA" id="ARBA00001165"/>
    </source>
</evidence>
<dbReference type="EMBL" id="JAVRHK010000004">
    <property type="protein sequence ID" value="MDT0676519.1"/>
    <property type="molecule type" value="Genomic_DNA"/>
</dbReference>
<dbReference type="NCBIfam" id="NF002794">
    <property type="entry name" value="PRK02925.1"/>
    <property type="match status" value="1"/>
</dbReference>
<evidence type="ECO:0000256" key="4">
    <source>
        <dbReference type="ARBA" id="ARBA00012546"/>
    </source>
</evidence>
<evidence type="ECO:0000256" key="6">
    <source>
        <dbReference type="ARBA" id="ARBA00023235"/>
    </source>
</evidence>
<dbReference type="Proteomes" id="UP001262582">
    <property type="component" value="Unassembled WGS sequence"/>
</dbReference>
<name>A0ABU3D564_9FLAO</name>
<dbReference type="InterPro" id="IPR032466">
    <property type="entry name" value="Metal_Hydrolase"/>
</dbReference>
<keyword evidence="9" id="KW-1185">Reference proteome</keyword>
<dbReference type="EC" id="5.3.1.12" evidence="4 7"/>
<evidence type="ECO:0000256" key="2">
    <source>
        <dbReference type="ARBA" id="ARBA00004892"/>
    </source>
</evidence>
<evidence type="ECO:0000256" key="3">
    <source>
        <dbReference type="ARBA" id="ARBA00008397"/>
    </source>
</evidence>
<dbReference type="GO" id="GO:0008880">
    <property type="term" value="F:glucuronate isomerase activity"/>
    <property type="evidence" value="ECO:0007669"/>
    <property type="project" value="UniProtKB-EC"/>
</dbReference>